<evidence type="ECO:0000313" key="4">
    <source>
        <dbReference type="RefSeq" id="XP_042564845.1"/>
    </source>
</evidence>
<protein>
    <submittedName>
        <fullName evidence="4">Palladin isoform X1</fullName>
    </submittedName>
</protein>
<evidence type="ECO:0000259" key="2">
    <source>
        <dbReference type="PROSITE" id="PS50835"/>
    </source>
</evidence>
<feature type="region of interest" description="Disordered" evidence="1">
    <location>
        <begin position="426"/>
        <end position="472"/>
    </location>
</feature>
<feature type="region of interest" description="Disordered" evidence="1">
    <location>
        <begin position="609"/>
        <end position="635"/>
    </location>
</feature>
<dbReference type="AlphaFoldDB" id="A0A8M1KQE9"/>
<dbReference type="RefSeq" id="XP_042564845.1">
    <property type="nucleotide sequence ID" value="XM_042708911.1"/>
</dbReference>
<evidence type="ECO:0000313" key="3">
    <source>
        <dbReference type="Proteomes" id="UP000515152"/>
    </source>
</evidence>
<dbReference type="FunFam" id="2.60.40.10:FF:000399">
    <property type="entry name" value="myopalladin isoform X1"/>
    <property type="match status" value="1"/>
</dbReference>
<dbReference type="KEGG" id="char:105895161"/>
<name>A0A8M1KQE9_CLUHA</name>
<dbReference type="Pfam" id="PF07679">
    <property type="entry name" value="I-set"/>
    <property type="match status" value="2"/>
</dbReference>
<dbReference type="SMART" id="SM00409">
    <property type="entry name" value="IG"/>
    <property type="match status" value="2"/>
</dbReference>
<dbReference type="InterPro" id="IPR013098">
    <property type="entry name" value="Ig_I-set"/>
</dbReference>
<feature type="region of interest" description="Disordered" evidence="1">
    <location>
        <begin position="70"/>
        <end position="171"/>
    </location>
</feature>
<feature type="compositionally biased region" description="Pro residues" evidence="1">
    <location>
        <begin position="98"/>
        <end position="107"/>
    </location>
</feature>
<sequence length="878" mass="93090">MQDGSCNEPLPHSLLLKDSAALEADGGMYSNAYLFPDSLAELDGGDFDFPELSAFLSEDEMSLSLDLAREAMSDTDEPSDPDPPAPRPIDPVLHSPPSGVPPPPPAQATPHPETKGPVLREAPISHTLQTPDLLTSPSRSPGGGGHGTPLLVRPSQMAPGPLPSNTVGASPASTEKFVCHKAITPVYKQERPRLIHGGLELNERDASATEFCSRAATFIEELSSIFKGANRPERRGAGVTGNAGGGGGGGGGGEEDSSSPDSGYLSPRSLRQSAPPSSTSSTTSSASSSSLAQQAVHHRSQVSLAPEALVAGGGVPEAQRGEGVATSDGLLVAPPHFTQKLKSQEVAEGSPMRLECRVTGNPQPLVRWFCEGRELHHCPDIQIWRDGDLHTLVIAEAFEDDTGRYTCVASNALGADNTSAEVYIEGASSSDSEGEGSVSKSKQGAMPQVQKKTTSVSLTIRSPSPKSPEAVPLRSTLVQPLSIAPQRVQSPVTSLFGADGLLVAPPVFTKVLQDAQASEGQVVVLECRVRGSPPLRVQWYRQGEELQDSPDFRILQKKPRSAAEPEEICTLVIAEAFPEDGGLFCCTASNQYGSVNSTAHLTITPVVESPSNGVGANDRPTAFEDNQPFPPPPPPTEISLLEVPPKTPPSAEGFHVNELEIWPSVSALPPVQISPEADHRGRANGTIQNGQSSTLSAPSPAKEAPPPHIKPKPKLNAEQLKQLREQILLEQQEAAIWQQHLEQEVPPPLWSHSCHSSRRKDRPRLLLSLLLPPSRSWRSTPCRPARSTTPGPSSSSPPRALGAAAVAAAAVGGVPWGATPRSPPTPRAPACPLRSRRPAPTSPSAAWRCPRSSRRAWPKQGAWSLPPRRPSPRRPRPS</sequence>
<dbReference type="GeneID" id="105895161"/>
<gene>
    <name evidence="4" type="primary">palld</name>
</gene>
<dbReference type="FunFam" id="2.60.40.10:FF:000256">
    <property type="entry name" value="myopalladin isoform X1"/>
    <property type="match status" value="1"/>
</dbReference>
<feature type="compositionally biased region" description="Low complexity" evidence="1">
    <location>
        <begin position="426"/>
        <end position="441"/>
    </location>
</feature>
<dbReference type="CTD" id="23022"/>
<dbReference type="PROSITE" id="PS50835">
    <property type="entry name" value="IG_LIKE"/>
    <property type="match status" value="2"/>
</dbReference>
<feature type="compositionally biased region" description="Gly residues" evidence="1">
    <location>
        <begin position="238"/>
        <end position="252"/>
    </location>
</feature>
<feature type="region of interest" description="Disordered" evidence="1">
    <location>
        <begin position="777"/>
        <end position="878"/>
    </location>
</feature>
<evidence type="ECO:0000256" key="1">
    <source>
        <dbReference type="SAM" id="MobiDB-lite"/>
    </source>
</evidence>
<dbReference type="InterPro" id="IPR007110">
    <property type="entry name" value="Ig-like_dom"/>
</dbReference>
<feature type="region of interest" description="Disordered" evidence="1">
    <location>
        <begin position="230"/>
        <end position="299"/>
    </location>
</feature>
<dbReference type="PANTHER" id="PTHR47633:SF4">
    <property type="entry name" value="MYOPALLADIN ISOFORM X1"/>
    <property type="match status" value="1"/>
</dbReference>
<organism evidence="3 4">
    <name type="scientific">Clupea harengus</name>
    <name type="common">Atlantic herring</name>
    <dbReference type="NCBI Taxonomy" id="7950"/>
    <lineage>
        <taxon>Eukaryota</taxon>
        <taxon>Metazoa</taxon>
        <taxon>Chordata</taxon>
        <taxon>Craniata</taxon>
        <taxon>Vertebrata</taxon>
        <taxon>Euteleostomi</taxon>
        <taxon>Actinopterygii</taxon>
        <taxon>Neopterygii</taxon>
        <taxon>Teleostei</taxon>
        <taxon>Clupei</taxon>
        <taxon>Clupeiformes</taxon>
        <taxon>Clupeoidei</taxon>
        <taxon>Clupeidae</taxon>
        <taxon>Clupea</taxon>
    </lineage>
</organism>
<feature type="compositionally biased region" description="Polar residues" evidence="1">
    <location>
        <begin position="450"/>
        <end position="464"/>
    </location>
</feature>
<dbReference type="PANTHER" id="PTHR47633">
    <property type="entry name" value="IMMUNOGLOBULIN"/>
    <property type="match status" value="1"/>
</dbReference>
<dbReference type="InterPro" id="IPR003598">
    <property type="entry name" value="Ig_sub2"/>
</dbReference>
<feature type="compositionally biased region" description="Low complexity" evidence="1">
    <location>
        <begin position="273"/>
        <end position="290"/>
    </location>
</feature>
<dbReference type="InterPro" id="IPR003599">
    <property type="entry name" value="Ig_sub"/>
</dbReference>
<feature type="domain" description="Ig-like" evidence="2">
    <location>
        <begin position="506"/>
        <end position="604"/>
    </location>
</feature>
<feature type="compositionally biased region" description="Low complexity" evidence="1">
    <location>
        <begin position="777"/>
        <end position="813"/>
    </location>
</feature>
<feature type="domain" description="Ig-like" evidence="2">
    <location>
        <begin position="335"/>
        <end position="423"/>
    </location>
</feature>
<keyword evidence="3" id="KW-1185">Reference proteome</keyword>
<proteinExistence type="predicted"/>
<dbReference type="Proteomes" id="UP000515152">
    <property type="component" value="Chromosome 10"/>
</dbReference>
<feature type="compositionally biased region" description="Polar residues" evidence="1">
    <location>
        <begin position="685"/>
        <end position="695"/>
    </location>
</feature>
<feature type="region of interest" description="Disordered" evidence="1">
    <location>
        <begin position="672"/>
        <end position="713"/>
    </location>
</feature>
<accession>A0A8M1KQE9</accession>
<dbReference type="OrthoDB" id="6612025at2759"/>
<dbReference type="GO" id="GO:0004672">
    <property type="term" value="F:protein kinase activity"/>
    <property type="evidence" value="ECO:0007669"/>
    <property type="project" value="TreeGrafter"/>
</dbReference>
<reference evidence="4" key="1">
    <citation type="submission" date="2025-08" db="UniProtKB">
        <authorList>
            <consortium name="RefSeq"/>
        </authorList>
    </citation>
    <scope>IDENTIFICATION</scope>
</reference>
<dbReference type="SMART" id="SM00408">
    <property type="entry name" value="IGc2"/>
    <property type="match status" value="2"/>
</dbReference>